<evidence type="ECO:0000313" key="8">
    <source>
        <dbReference type="EMBL" id="RMA77619.1"/>
    </source>
</evidence>
<keyword evidence="1" id="KW-0678">Repressor</keyword>
<keyword evidence="2" id="KW-0805">Transcription regulation</keyword>
<proteinExistence type="predicted"/>
<feature type="compositionally biased region" description="Polar residues" evidence="6">
    <location>
        <begin position="1"/>
        <end position="12"/>
    </location>
</feature>
<evidence type="ECO:0000256" key="6">
    <source>
        <dbReference type="SAM" id="MobiDB-lite"/>
    </source>
</evidence>
<dbReference type="PANTHER" id="PTHR30055">
    <property type="entry name" value="HTH-TYPE TRANSCRIPTIONAL REGULATOR RUTR"/>
    <property type="match status" value="1"/>
</dbReference>
<reference evidence="8 9" key="1">
    <citation type="submission" date="2018-10" db="EMBL/GenBank/DDBJ databases">
        <title>Genomic Encyclopedia of Type Strains, Phase IV (KMG-IV): sequencing the most valuable type-strain genomes for metagenomic binning, comparative biology and taxonomic classification.</title>
        <authorList>
            <person name="Goeker M."/>
        </authorList>
    </citation>
    <scope>NUCLEOTIDE SEQUENCE [LARGE SCALE GENOMIC DNA]</scope>
    <source>
        <strain evidence="8 9">DSM 25080</strain>
    </source>
</reference>
<evidence type="ECO:0000256" key="5">
    <source>
        <dbReference type="PROSITE-ProRule" id="PRU00335"/>
    </source>
</evidence>
<dbReference type="EMBL" id="REFJ01000007">
    <property type="protein sequence ID" value="RMA77619.1"/>
    <property type="molecule type" value="Genomic_DNA"/>
</dbReference>
<evidence type="ECO:0000259" key="7">
    <source>
        <dbReference type="PROSITE" id="PS50977"/>
    </source>
</evidence>
<comment type="caution">
    <text evidence="8">The sequence shown here is derived from an EMBL/GenBank/DDBJ whole genome shotgun (WGS) entry which is preliminary data.</text>
</comment>
<dbReference type="Pfam" id="PF00440">
    <property type="entry name" value="TetR_N"/>
    <property type="match status" value="1"/>
</dbReference>
<name>A0A3M0A2D0_9GAMM</name>
<feature type="region of interest" description="Disordered" evidence="6">
    <location>
        <begin position="1"/>
        <end position="25"/>
    </location>
</feature>
<keyword evidence="3 5" id="KW-0238">DNA-binding</keyword>
<dbReference type="GO" id="GO:0000976">
    <property type="term" value="F:transcription cis-regulatory region binding"/>
    <property type="evidence" value="ECO:0007669"/>
    <property type="project" value="TreeGrafter"/>
</dbReference>
<dbReference type="PROSITE" id="PS50977">
    <property type="entry name" value="HTH_TETR_2"/>
    <property type="match status" value="1"/>
</dbReference>
<feature type="domain" description="HTH tetR-type" evidence="7">
    <location>
        <begin position="22"/>
        <end position="82"/>
    </location>
</feature>
<dbReference type="InterPro" id="IPR001647">
    <property type="entry name" value="HTH_TetR"/>
</dbReference>
<gene>
    <name evidence="8" type="ORF">DFR27_2438</name>
</gene>
<dbReference type="SUPFAM" id="SSF46689">
    <property type="entry name" value="Homeodomain-like"/>
    <property type="match status" value="1"/>
</dbReference>
<dbReference type="InterPro" id="IPR050109">
    <property type="entry name" value="HTH-type_TetR-like_transc_reg"/>
</dbReference>
<dbReference type="AlphaFoldDB" id="A0A3M0A2D0"/>
<evidence type="ECO:0000256" key="1">
    <source>
        <dbReference type="ARBA" id="ARBA00022491"/>
    </source>
</evidence>
<dbReference type="PRINTS" id="PR00455">
    <property type="entry name" value="HTHTETR"/>
</dbReference>
<protein>
    <submittedName>
        <fullName evidence="8">TetR family transcriptional regulator</fullName>
    </submittedName>
</protein>
<dbReference type="InterPro" id="IPR039538">
    <property type="entry name" value="BetI_C"/>
</dbReference>
<dbReference type="InterPro" id="IPR009057">
    <property type="entry name" value="Homeodomain-like_sf"/>
</dbReference>
<sequence length="210" mass="23837">MTDKPSNASEGTTRPAARKKGERTRQSIVDEARRILVDEGYDSFVLRQIAKNIGIQPGNLQYYFPTKKELIWEVLVPEIDKYSGTYASMMGNATTRSAKILAMVEFLLEDIKLKSTCTIWYTIWAIAPHDPEMADVMDRFYQSYLESLGTLLQRAAPELSDRRAHHLARMITALMDGLTNQIGYGKPSHESLEGFEDEIKSSILHLIDLH</sequence>
<keyword evidence="9" id="KW-1185">Reference proteome</keyword>
<dbReference type="Gene3D" id="1.10.357.10">
    <property type="entry name" value="Tetracycline Repressor, domain 2"/>
    <property type="match status" value="1"/>
</dbReference>
<feature type="DNA-binding region" description="H-T-H motif" evidence="5">
    <location>
        <begin position="45"/>
        <end position="64"/>
    </location>
</feature>
<dbReference type="InterPro" id="IPR036271">
    <property type="entry name" value="Tet_transcr_reg_TetR-rel_C_sf"/>
</dbReference>
<dbReference type="RefSeq" id="WP_121877740.1">
    <property type="nucleotide sequence ID" value="NZ_REFJ01000007.1"/>
</dbReference>
<dbReference type="Proteomes" id="UP000267187">
    <property type="component" value="Unassembled WGS sequence"/>
</dbReference>
<evidence type="ECO:0000256" key="3">
    <source>
        <dbReference type="ARBA" id="ARBA00023125"/>
    </source>
</evidence>
<dbReference type="PANTHER" id="PTHR30055:SF234">
    <property type="entry name" value="HTH-TYPE TRANSCRIPTIONAL REGULATOR BETI"/>
    <property type="match status" value="1"/>
</dbReference>
<dbReference type="GO" id="GO:0003700">
    <property type="term" value="F:DNA-binding transcription factor activity"/>
    <property type="evidence" value="ECO:0007669"/>
    <property type="project" value="TreeGrafter"/>
</dbReference>
<dbReference type="OrthoDB" id="9798857at2"/>
<keyword evidence="4" id="KW-0804">Transcription</keyword>
<evidence type="ECO:0000256" key="4">
    <source>
        <dbReference type="ARBA" id="ARBA00023163"/>
    </source>
</evidence>
<dbReference type="Pfam" id="PF13977">
    <property type="entry name" value="TetR_C_6"/>
    <property type="match status" value="1"/>
</dbReference>
<dbReference type="SUPFAM" id="SSF48498">
    <property type="entry name" value="Tetracyclin repressor-like, C-terminal domain"/>
    <property type="match status" value="1"/>
</dbReference>
<evidence type="ECO:0000256" key="2">
    <source>
        <dbReference type="ARBA" id="ARBA00023015"/>
    </source>
</evidence>
<evidence type="ECO:0000313" key="9">
    <source>
        <dbReference type="Proteomes" id="UP000267187"/>
    </source>
</evidence>
<organism evidence="8 9">
    <name type="scientific">Umboniibacter marinipuniceus</name>
    <dbReference type="NCBI Taxonomy" id="569599"/>
    <lineage>
        <taxon>Bacteria</taxon>
        <taxon>Pseudomonadati</taxon>
        <taxon>Pseudomonadota</taxon>
        <taxon>Gammaproteobacteria</taxon>
        <taxon>Cellvibrionales</taxon>
        <taxon>Cellvibrionaceae</taxon>
        <taxon>Umboniibacter</taxon>
    </lineage>
</organism>
<accession>A0A3M0A2D0</accession>